<proteinExistence type="predicted"/>
<feature type="signal peptide" evidence="1">
    <location>
        <begin position="1"/>
        <end position="20"/>
    </location>
</feature>
<dbReference type="InterPro" id="IPR013103">
    <property type="entry name" value="RVT_2"/>
</dbReference>
<evidence type="ECO:0000259" key="2">
    <source>
        <dbReference type="Pfam" id="PF07727"/>
    </source>
</evidence>
<dbReference type="AlphaFoldDB" id="A0AAW2JIB2"/>
<dbReference type="EMBL" id="JACGWJ010000306">
    <property type="protein sequence ID" value="KAL0293471.1"/>
    <property type="molecule type" value="Genomic_DNA"/>
</dbReference>
<dbReference type="Pfam" id="PF07727">
    <property type="entry name" value="RVT_2"/>
    <property type="match status" value="1"/>
</dbReference>
<protein>
    <recommendedName>
        <fullName evidence="2">Reverse transcriptase Ty1/copia-type domain-containing protein</fullName>
    </recommendedName>
</protein>
<feature type="chain" id="PRO_5043520153" description="Reverse transcriptase Ty1/copia-type domain-containing protein" evidence="1">
    <location>
        <begin position="21"/>
        <end position="80"/>
    </location>
</feature>
<reference evidence="3" key="2">
    <citation type="journal article" date="2024" name="Plant">
        <title>Genomic evolution and insights into agronomic trait innovations of Sesamum species.</title>
        <authorList>
            <person name="Miao H."/>
            <person name="Wang L."/>
            <person name="Qu L."/>
            <person name="Liu H."/>
            <person name="Sun Y."/>
            <person name="Le M."/>
            <person name="Wang Q."/>
            <person name="Wei S."/>
            <person name="Zheng Y."/>
            <person name="Lin W."/>
            <person name="Duan Y."/>
            <person name="Cao H."/>
            <person name="Xiong S."/>
            <person name="Wang X."/>
            <person name="Wei L."/>
            <person name="Li C."/>
            <person name="Ma Q."/>
            <person name="Ju M."/>
            <person name="Zhao R."/>
            <person name="Li G."/>
            <person name="Mu C."/>
            <person name="Tian Q."/>
            <person name="Mei H."/>
            <person name="Zhang T."/>
            <person name="Gao T."/>
            <person name="Zhang H."/>
        </authorList>
    </citation>
    <scope>NUCLEOTIDE SEQUENCE</scope>
    <source>
        <strain evidence="3">G02</strain>
    </source>
</reference>
<evidence type="ECO:0000256" key="1">
    <source>
        <dbReference type="SAM" id="SignalP"/>
    </source>
</evidence>
<feature type="non-terminal residue" evidence="3">
    <location>
        <position position="80"/>
    </location>
</feature>
<accession>A0AAW2JIB2</accession>
<reference evidence="3" key="1">
    <citation type="submission" date="2020-06" db="EMBL/GenBank/DDBJ databases">
        <authorList>
            <person name="Li T."/>
            <person name="Hu X."/>
            <person name="Zhang T."/>
            <person name="Song X."/>
            <person name="Zhang H."/>
            <person name="Dai N."/>
            <person name="Sheng W."/>
            <person name="Hou X."/>
            <person name="Wei L."/>
        </authorList>
    </citation>
    <scope>NUCLEOTIDE SEQUENCE</scope>
    <source>
        <strain evidence="3">G02</strain>
        <tissue evidence="3">Leaf</tissue>
    </source>
</reference>
<gene>
    <name evidence="3" type="ORF">Sradi_6936300</name>
</gene>
<name>A0AAW2JIB2_SESRA</name>
<keyword evidence="1" id="KW-0732">Signal</keyword>
<feature type="domain" description="Reverse transcriptase Ty1/copia-type" evidence="2">
    <location>
        <begin position="4"/>
        <end position="79"/>
    </location>
</feature>
<comment type="caution">
    <text evidence="3">The sequence shown here is derived from an EMBL/GenBank/DDBJ whole genome shotgun (WGS) entry which is preliminary data.</text>
</comment>
<organism evidence="3">
    <name type="scientific">Sesamum radiatum</name>
    <name type="common">Black benniseed</name>
    <dbReference type="NCBI Taxonomy" id="300843"/>
    <lineage>
        <taxon>Eukaryota</taxon>
        <taxon>Viridiplantae</taxon>
        <taxon>Streptophyta</taxon>
        <taxon>Embryophyta</taxon>
        <taxon>Tracheophyta</taxon>
        <taxon>Spermatophyta</taxon>
        <taxon>Magnoliopsida</taxon>
        <taxon>eudicotyledons</taxon>
        <taxon>Gunneridae</taxon>
        <taxon>Pentapetalae</taxon>
        <taxon>asterids</taxon>
        <taxon>lamiids</taxon>
        <taxon>Lamiales</taxon>
        <taxon>Pedaliaceae</taxon>
        <taxon>Sesamum</taxon>
    </lineage>
</organism>
<sequence>MTKFIRILLAIAAWYHYEICQMDVKTAFLNGFVEEEIFINQPEGFTSVGEEQKVCHLQRPIYGLKQASQSKNTHFDKVIR</sequence>
<evidence type="ECO:0000313" key="3">
    <source>
        <dbReference type="EMBL" id="KAL0293471.1"/>
    </source>
</evidence>